<dbReference type="Pfam" id="PF14034">
    <property type="entry name" value="Spore_YtrH"/>
    <property type="match status" value="1"/>
</dbReference>
<dbReference type="InterPro" id="IPR025689">
    <property type="entry name" value="Spore_YtrH"/>
</dbReference>
<organism evidence="2 3">
    <name type="scientific">Koleobacter methoxysyntrophicus</name>
    <dbReference type="NCBI Taxonomy" id="2751313"/>
    <lineage>
        <taxon>Bacteria</taxon>
        <taxon>Bacillati</taxon>
        <taxon>Bacillota</taxon>
        <taxon>Clostridia</taxon>
        <taxon>Koleobacterales</taxon>
        <taxon>Koleobacteraceae</taxon>
        <taxon>Koleobacter</taxon>
    </lineage>
</organism>
<keyword evidence="3" id="KW-1185">Reference proteome</keyword>
<dbReference type="AlphaFoldDB" id="A0A8A0RPL9"/>
<name>A0A8A0RPL9_9FIRM</name>
<dbReference type="EMBL" id="CP059066">
    <property type="protein sequence ID" value="QSQ10331.1"/>
    <property type="molecule type" value="Genomic_DNA"/>
</dbReference>
<evidence type="ECO:0000313" key="3">
    <source>
        <dbReference type="Proteomes" id="UP000662904"/>
    </source>
</evidence>
<dbReference type="Proteomes" id="UP000662904">
    <property type="component" value="Chromosome"/>
</dbReference>
<keyword evidence="1" id="KW-0812">Transmembrane</keyword>
<protein>
    <submittedName>
        <fullName evidence="2">Sporulation membrane protein YtrH</fullName>
    </submittedName>
</protein>
<reference evidence="2" key="1">
    <citation type="submission" date="2020-07" db="EMBL/GenBank/DDBJ databases">
        <title>Koleobacter methoxysyntrophicus gen. nov., sp. nov., a novel anaerobic bacterium isolated from deep subsurface oil field and proposal of Koleobacterales ord. nov. in the phylum Firmicutes.</title>
        <authorList>
            <person name="Sakamoto S."/>
            <person name="Tamaki H."/>
        </authorList>
    </citation>
    <scope>NUCLEOTIDE SEQUENCE</scope>
    <source>
        <strain evidence="2">NRmbB1</strain>
    </source>
</reference>
<sequence length="111" mass="11665">MLIKVLKEFLLPFFTALGVVLGASIIGSLGTLLTFGSPLQTMGNLAKNVRIWALVVAIGGTFSTIRIIESGIFGGEIIALARQVVVILGAFLGSYLGYWIIINIVGSGSKP</sequence>
<evidence type="ECO:0000256" key="1">
    <source>
        <dbReference type="SAM" id="Phobius"/>
    </source>
</evidence>
<feature type="transmembrane region" description="Helical" evidence="1">
    <location>
        <begin position="9"/>
        <end position="29"/>
    </location>
</feature>
<accession>A0A8A0RPL9</accession>
<gene>
    <name evidence="2" type="primary">ytrH</name>
    <name evidence="2" type="ORF">H0A61_02735</name>
</gene>
<feature type="transmembrane region" description="Helical" evidence="1">
    <location>
        <begin position="49"/>
        <end position="68"/>
    </location>
</feature>
<keyword evidence="1" id="KW-1133">Transmembrane helix</keyword>
<feature type="transmembrane region" description="Helical" evidence="1">
    <location>
        <begin position="80"/>
        <end position="101"/>
    </location>
</feature>
<proteinExistence type="predicted"/>
<evidence type="ECO:0000313" key="2">
    <source>
        <dbReference type="EMBL" id="QSQ10331.1"/>
    </source>
</evidence>
<keyword evidence="1" id="KW-0472">Membrane</keyword>
<dbReference type="KEGG" id="kme:H0A61_02735"/>
<dbReference type="RefSeq" id="WP_206707640.1">
    <property type="nucleotide sequence ID" value="NZ_CP059066.1"/>
</dbReference>